<dbReference type="AlphaFoldDB" id="A0A918VRI6"/>
<accession>A0A918VRI6</accession>
<dbReference type="Pfam" id="PF11288">
    <property type="entry name" value="DUF3089"/>
    <property type="match status" value="1"/>
</dbReference>
<dbReference type="InterPro" id="IPR029058">
    <property type="entry name" value="AB_hydrolase_fold"/>
</dbReference>
<dbReference type="SUPFAM" id="SSF53474">
    <property type="entry name" value="alpha/beta-Hydrolases"/>
    <property type="match status" value="1"/>
</dbReference>
<dbReference type="InterPro" id="IPR021440">
    <property type="entry name" value="DUF3089"/>
</dbReference>
<evidence type="ECO:0008006" key="3">
    <source>
        <dbReference type="Google" id="ProtNLM"/>
    </source>
</evidence>
<comment type="caution">
    <text evidence="1">The sequence shown here is derived from an EMBL/GenBank/DDBJ whole genome shotgun (WGS) entry which is preliminary data.</text>
</comment>
<dbReference type="EMBL" id="BMXA01000007">
    <property type="protein sequence ID" value="GHA18775.1"/>
    <property type="molecule type" value="Genomic_DNA"/>
</dbReference>
<dbReference type="Proteomes" id="UP000614811">
    <property type="component" value="Unassembled WGS sequence"/>
</dbReference>
<gene>
    <name evidence="1" type="ORF">GCM10008090_30480</name>
</gene>
<evidence type="ECO:0000313" key="1">
    <source>
        <dbReference type="EMBL" id="GHA18775.1"/>
    </source>
</evidence>
<organism evidence="1 2">
    <name type="scientific">Arenicella chitinivorans</name>
    <dbReference type="NCBI Taxonomy" id="1329800"/>
    <lineage>
        <taxon>Bacteria</taxon>
        <taxon>Pseudomonadati</taxon>
        <taxon>Pseudomonadota</taxon>
        <taxon>Gammaproteobacteria</taxon>
        <taxon>Arenicellales</taxon>
        <taxon>Arenicellaceae</taxon>
        <taxon>Arenicella</taxon>
    </lineage>
</organism>
<protein>
    <recommendedName>
        <fullName evidence="3">DUF3089 domain-containing protein</fullName>
    </recommendedName>
</protein>
<name>A0A918VRI6_9GAMM</name>
<keyword evidence="2" id="KW-1185">Reference proteome</keyword>
<proteinExistence type="predicted"/>
<evidence type="ECO:0000313" key="2">
    <source>
        <dbReference type="Proteomes" id="UP000614811"/>
    </source>
</evidence>
<reference evidence="1" key="1">
    <citation type="journal article" date="2014" name="Int. J. Syst. Evol. Microbiol.">
        <title>Complete genome sequence of Corynebacterium casei LMG S-19264T (=DSM 44701T), isolated from a smear-ripened cheese.</title>
        <authorList>
            <consortium name="US DOE Joint Genome Institute (JGI-PGF)"/>
            <person name="Walter F."/>
            <person name="Albersmeier A."/>
            <person name="Kalinowski J."/>
            <person name="Ruckert C."/>
        </authorList>
    </citation>
    <scope>NUCLEOTIDE SEQUENCE</scope>
    <source>
        <strain evidence="1">KCTC 12711</strain>
    </source>
</reference>
<sequence length="392" mass="43477">MSKKKLALSTVALVTLVFGALVFFHKPLLAWYIEPPKAFVQADIPTPPDYDSLSYWSAHPKTTESADLSPDNADRGALSHAAVDVFFIQPTTLFSGGRWNGSMAKDAYAEQGTEHVMATMASVFSACCDVYAPRYRQAHLSAFLRTGSDAALAALDLAYQDVEAAFDYFISRRPDPGRPFIVASHSQGTLHAVRLLANRIEGQPLQHKLIAAYLIGYWVPPDVFDDTIPSVPLCVMPGQTGCLVTYDTYDRSGTGRDTSGVLPFWLRSGWEWASRNETLCVNPLSWRADTTLVEAGQHLGAVPMRWQNNIPRLVSDQNPGFEYSSLGNAMLEYTSAQCLPSGELMVDPQRDTLFDNRGAGEDRSLHPSDWNLFYMNLRHNARQRIDAFMKGT</sequence>
<dbReference type="RefSeq" id="WP_189402574.1">
    <property type="nucleotide sequence ID" value="NZ_BMXA01000007.1"/>
</dbReference>
<reference evidence="1" key="2">
    <citation type="submission" date="2020-09" db="EMBL/GenBank/DDBJ databases">
        <authorList>
            <person name="Sun Q."/>
            <person name="Kim S."/>
        </authorList>
    </citation>
    <scope>NUCLEOTIDE SEQUENCE</scope>
    <source>
        <strain evidence="1">KCTC 12711</strain>
    </source>
</reference>
<dbReference type="Gene3D" id="3.40.50.1820">
    <property type="entry name" value="alpha/beta hydrolase"/>
    <property type="match status" value="1"/>
</dbReference>